<comment type="similarity">
    <text evidence="1 4">Belongs to the universal ribosomal protein uL13 family.</text>
</comment>
<dbReference type="CDD" id="cd00392">
    <property type="entry name" value="Ribosomal_L13"/>
    <property type="match status" value="1"/>
</dbReference>
<dbReference type="InterPro" id="IPR005822">
    <property type="entry name" value="Ribosomal_uL13"/>
</dbReference>
<dbReference type="EMBL" id="JAGQLL010000025">
    <property type="protein sequence ID" value="MCA9380036.1"/>
    <property type="molecule type" value="Genomic_DNA"/>
</dbReference>
<evidence type="ECO:0000256" key="1">
    <source>
        <dbReference type="ARBA" id="ARBA00006227"/>
    </source>
</evidence>
<dbReference type="InterPro" id="IPR005823">
    <property type="entry name" value="Ribosomal_uL13_bac-type"/>
</dbReference>
<dbReference type="Proteomes" id="UP000745577">
    <property type="component" value="Unassembled WGS sequence"/>
</dbReference>
<dbReference type="Pfam" id="PF00572">
    <property type="entry name" value="Ribosomal_L13"/>
    <property type="match status" value="1"/>
</dbReference>
<sequence>MKNTTVIKKQDLNKKWYLVDAKGVRLGRLATYCASILIGKNKTTKTTNMVGGDALVIINAKEVDVYKEKLKKKKYYTHSTYRGGFKEVPLEEMLDKFPERVIEKAISGMLPKTKLRDEFLNNLYVYADDKHKHDSQKPVKLEIKTK</sequence>
<protein>
    <recommendedName>
        <fullName evidence="4">Large ribosomal subunit protein uL13</fullName>
    </recommendedName>
</protein>
<dbReference type="PANTHER" id="PTHR11545:SF2">
    <property type="entry name" value="LARGE RIBOSOMAL SUBUNIT PROTEIN UL13M"/>
    <property type="match status" value="1"/>
</dbReference>
<dbReference type="GO" id="GO:0003735">
    <property type="term" value="F:structural constituent of ribosome"/>
    <property type="evidence" value="ECO:0007669"/>
    <property type="project" value="InterPro"/>
</dbReference>
<dbReference type="GO" id="GO:0017148">
    <property type="term" value="P:negative regulation of translation"/>
    <property type="evidence" value="ECO:0007669"/>
    <property type="project" value="TreeGrafter"/>
</dbReference>
<comment type="subunit">
    <text evidence="4">Part of the 50S ribosomal subunit.</text>
</comment>
<comment type="function">
    <text evidence="4">This protein is one of the early assembly proteins of the 50S ribosomal subunit, although it is not seen to bind rRNA by itself. It is important during the early stages of 50S assembly.</text>
</comment>
<evidence type="ECO:0000313" key="6">
    <source>
        <dbReference type="Proteomes" id="UP000745577"/>
    </source>
</evidence>
<evidence type="ECO:0000313" key="5">
    <source>
        <dbReference type="EMBL" id="MCA9380036.1"/>
    </source>
</evidence>
<dbReference type="InterPro" id="IPR036899">
    <property type="entry name" value="Ribosomal_uL13_sf"/>
</dbReference>
<dbReference type="NCBIfam" id="TIGR01066">
    <property type="entry name" value="rplM_bact"/>
    <property type="match status" value="1"/>
</dbReference>
<dbReference type="GO" id="GO:0003729">
    <property type="term" value="F:mRNA binding"/>
    <property type="evidence" value="ECO:0007669"/>
    <property type="project" value="TreeGrafter"/>
</dbReference>
<dbReference type="HAMAP" id="MF_01366">
    <property type="entry name" value="Ribosomal_uL13"/>
    <property type="match status" value="1"/>
</dbReference>
<reference evidence="5" key="2">
    <citation type="journal article" date="2021" name="Microbiome">
        <title>Successional dynamics and alternative stable states in a saline activated sludge microbial community over 9 years.</title>
        <authorList>
            <person name="Wang Y."/>
            <person name="Ye J."/>
            <person name="Ju F."/>
            <person name="Liu L."/>
            <person name="Boyd J.A."/>
            <person name="Deng Y."/>
            <person name="Parks D.H."/>
            <person name="Jiang X."/>
            <person name="Yin X."/>
            <person name="Woodcroft B.J."/>
            <person name="Tyson G.W."/>
            <person name="Hugenholtz P."/>
            <person name="Polz M.F."/>
            <person name="Zhang T."/>
        </authorList>
    </citation>
    <scope>NUCLEOTIDE SEQUENCE</scope>
    <source>
        <strain evidence="5">HKST-UBA15</strain>
    </source>
</reference>
<keyword evidence="2 4" id="KW-0689">Ribosomal protein</keyword>
<evidence type="ECO:0000256" key="3">
    <source>
        <dbReference type="ARBA" id="ARBA00023274"/>
    </source>
</evidence>
<accession>A0A955I7Q3</accession>
<evidence type="ECO:0000256" key="4">
    <source>
        <dbReference type="HAMAP-Rule" id="MF_01366"/>
    </source>
</evidence>
<evidence type="ECO:0000256" key="2">
    <source>
        <dbReference type="ARBA" id="ARBA00022980"/>
    </source>
</evidence>
<comment type="caution">
    <text evidence="5">The sequence shown here is derived from an EMBL/GenBank/DDBJ whole genome shotgun (WGS) entry which is preliminary data.</text>
</comment>
<gene>
    <name evidence="4 5" type="primary">rplM</name>
    <name evidence="5" type="ORF">KC675_02540</name>
</gene>
<dbReference type="PIRSF" id="PIRSF002181">
    <property type="entry name" value="Ribosomal_L13"/>
    <property type="match status" value="1"/>
</dbReference>
<reference evidence="5" key="1">
    <citation type="submission" date="2020-04" db="EMBL/GenBank/DDBJ databases">
        <authorList>
            <person name="Zhang T."/>
        </authorList>
    </citation>
    <scope>NUCLEOTIDE SEQUENCE</scope>
    <source>
        <strain evidence="5">HKST-UBA15</strain>
    </source>
</reference>
<dbReference type="PANTHER" id="PTHR11545">
    <property type="entry name" value="RIBOSOMAL PROTEIN L13"/>
    <property type="match status" value="1"/>
</dbReference>
<organism evidence="5 6">
    <name type="scientific">Candidatus Dojkabacteria bacterium</name>
    <dbReference type="NCBI Taxonomy" id="2099670"/>
    <lineage>
        <taxon>Bacteria</taxon>
        <taxon>Candidatus Dojkabacteria</taxon>
    </lineage>
</organism>
<dbReference type="AlphaFoldDB" id="A0A955I7Q3"/>
<dbReference type="GO" id="GO:0022625">
    <property type="term" value="C:cytosolic large ribosomal subunit"/>
    <property type="evidence" value="ECO:0007669"/>
    <property type="project" value="TreeGrafter"/>
</dbReference>
<name>A0A955I7Q3_9BACT</name>
<keyword evidence="3 4" id="KW-0687">Ribonucleoprotein</keyword>
<dbReference type="GO" id="GO:0006412">
    <property type="term" value="P:translation"/>
    <property type="evidence" value="ECO:0007669"/>
    <property type="project" value="UniProtKB-UniRule"/>
</dbReference>
<dbReference type="Gene3D" id="3.90.1180.10">
    <property type="entry name" value="Ribosomal protein L13"/>
    <property type="match status" value="1"/>
</dbReference>
<proteinExistence type="inferred from homology"/>
<dbReference type="SUPFAM" id="SSF52161">
    <property type="entry name" value="Ribosomal protein L13"/>
    <property type="match status" value="1"/>
</dbReference>